<organism evidence="2 3">
    <name type="scientific">Deinococcus navajonensis</name>
    <dbReference type="NCBI Taxonomy" id="309884"/>
    <lineage>
        <taxon>Bacteria</taxon>
        <taxon>Thermotogati</taxon>
        <taxon>Deinococcota</taxon>
        <taxon>Deinococci</taxon>
        <taxon>Deinococcales</taxon>
        <taxon>Deinococcaceae</taxon>
        <taxon>Deinococcus</taxon>
    </lineage>
</organism>
<name>A0ABV8XL16_9DEIO</name>
<comment type="caution">
    <text evidence="2">The sequence shown here is derived from an EMBL/GenBank/DDBJ whole genome shotgun (WGS) entry which is preliminary data.</text>
</comment>
<dbReference type="RefSeq" id="WP_380037200.1">
    <property type="nucleotide sequence ID" value="NZ_JBHSEH010000005.1"/>
</dbReference>
<gene>
    <name evidence="2" type="ORF">ACFOZ9_05320</name>
</gene>
<accession>A0ABV8XL16</accession>
<protein>
    <submittedName>
        <fullName evidence="2">WGxxGxxG family protein</fullName>
    </submittedName>
</protein>
<dbReference type="EMBL" id="JBHSEH010000005">
    <property type="protein sequence ID" value="MFC4425624.1"/>
    <property type="molecule type" value="Genomic_DNA"/>
</dbReference>
<evidence type="ECO:0000313" key="2">
    <source>
        <dbReference type="EMBL" id="MFC4425624.1"/>
    </source>
</evidence>
<dbReference type="NCBIfam" id="NF041742">
    <property type="entry name" value="WGxxGxxG_fam"/>
    <property type="match status" value="1"/>
</dbReference>
<feature type="signal peptide" evidence="1">
    <location>
        <begin position="1"/>
        <end position="22"/>
    </location>
</feature>
<sequence length="76" mass="7796">MTKALKLLALTAALALPVTALAQDTSTTTTETTTTSNEGATDGATDWGWLGLAGLLGLGGLAGRRYVETSTNTVRR</sequence>
<keyword evidence="1" id="KW-0732">Signal</keyword>
<proteinExistence type="predicted"/>
<dbReference type="Proteomes" id="UP001595998">
    <property type="component" value="Unassembled WGS sequence"/>
</dbReference>
<feature type="chain" id="PRO_5046595526" evidence="1">
    <location>
        <begin position="23"/>
        <end position="76"/>
    </location>
</feature>
<keyword evidence="3" id="KW-1185">Reference proteome</keyword>
<evidence type="ECO:0000313" key="3">
    <source>
        <dbReference type="Proteomes" id="UP001595998"/>
    </source>
</evidence>
<evidence type="ECO:0000256" key="1">
    <source>
        <dbReference type="SAM" id="SignalP"/>
    </source>
</evidence>
<reference evidence="3" key="1">
    <citation type="journal article" date="2019" name="Int. J. Syst. Evol. Microbiol.">
        <title>The Global Catalogue of Microorganisms (GCM) 10K type strain sequencing project: providing services to taxonomists for standard genome sequencing and annotation.</title>
        <authorList>
            <consortium name="The Broad Institute Genomics Platform"/>
            <consortium name="The Broad Institute Genome Sequencing Center for Infectious Disease"/>
            <person name="Wu L."/>
            <person name="Ma J."/>
        </authorList>
    </citation>
    <scope>NUCLEOTIDE SEQUENCE [LARGE SCALE GENOMIC DNA]</scope>
    <source>
        <strain evidence="3">CCUG 56029</strain>
    </source>
</reference>